<dbReference type="PROSITE" id="PS51686">
    <property type="entry name" value="SAM_MT_RSMB_NOP"/>
    <property type="match status" value="1"/>
</dbReference>
<keyword evidence="17" id="KW-1185">Reference proteome</keyword>
<keyword evidence="7 14" id="KW-0489">Methyltransferase</keyword>
<feature type="binding site" evidence="14">
    <location>
        <position position="310"/>
    </location>
    <ligand>
        <name>S-adenosyl-L-methionine</name>
        <dbReference type="ChEBI" id="CHEBI:59789"/>
    </ligand>
</feature>
<evidence type="ECO:0000256" key="12">
    <source>
        <dbReference type="ARBA" id="ARBA00031088"/>
    </source>
</evidence>
<dbReference type="Pfam" id="PF01029">
    <property type="entry name" value="NusB"/>
    <property type="match status" value="1"/>
</dbReference>
<dbReference type="EC" id="2.1.1.176" evidence="4"/>
<evidence type="ECO:0000256" key="5">
    <source>
        <dbReference type="ARBA" id="ARBA00022490"/>
    </source>
</evidence>
<evidence type="ECO:0000256" key="13">
    <source>
        <dbReference type="ARBA" id="ARBA00047283"/>
    </source>
</evidence>
<keyword evidence="9 14" id="KW-0949">S-adenosyl-L-methionine</keyword>
<dbReference type="NCBIfam" id="TIGR00563">
    <property type="entry name" value="rsmB"/>
    <property type="match status" value="1"/>
</dbReference>
<dbReference type="Pfam" id="PF22458">
    <property type="entry name" value="RsmF-B_ferredox"/>
    <property type="match status" value="1"/>
</dbReference>
<evidence type="ECO:0000256" key="14">
    <source>
        <dbReference type="PROSITE-ProRule" id="PRU01023"/>
    </source>
</evidence>
<dbReference type="SUPFAM" id="SSF48013">
    <property type="entry name" value="NusB-like"/>
    <property type="match status" value="1"/>
</dbReference>
<dbReference type="Gene3D" id="3.40.50.150">
    <property type="entry name" value="Vaccinia Virus protein VP39"/>
    <property type="match status" value="1"/>
</dbReference>
<evidence type="ECO:0000256" key="6">
    <source>
        <dbReference type="ARBA" id="ARBA00022552"/>
    </source>
</evidence>
<dbReference type="NCBIfam" id="NF011494">
    <property type="entry name" value="PRK14902.1"/>
    <property type="match status" value="1"/>
</dbReference>
<dbReference type="FunFam" id="3.30.70.1170:FF:000003">
    <property type="entry name" value="16S rRNA (Cytosine(967)-C(5))-methyltransferase RsmB"/>
    <property type="match status" value="1"/>
</dbReference>
<evidence type="ECO:0000313" key="16">
    <source>
        <dbReference type="EMBL" id="SDP26744.1"/>
    </source>
</evidence>
<dbReference type="GO" id="GO:0006355">
    <property type="term" value="P:regulation of DNA-templated transcription"/>
    <property type="evidence" value="ECO:0007669"/>
    <property type="project" value="InterPro"/>
</dbReference>
<sequence>MANKNVREVVLEILLSIEKNQAYSNLLLNKMIQKHELSSKDTGLLTEIVYGTIQRRDTLDFYLSPFVNNKKKVENWVIVLLRLSLYQMVYLDRIPERAVLFEAVEIAKKRGHKGIASMVNGVLRTIQRNGLPSTEDISDPIEKLSIETSHPTWLVSRWVKSFGYENAKKMCEVNLVPPIHSARVNMTKTTVDEVLETLKSEGIEASVGDLSPNSIKINKGNIAHSNLFKAGLITIQDESSMLVAHALGLENGDVVLDSCAAPGGKTTHIAELLENSGSVTSLDLHNHKIKLIDEQVSRLGLTNVHTKAMDSRSVGEHFENETFDKILVDAPCSGFGVIRRKPDIKYAKSEQDIHQLKKVQKSILDAVAPLVKNGGTLVYSTCTIDEEENEQVVKEFLDFNPSFQLDSELSNRLPEKVKEYVSNGKVQLLPHYFGTDGFFIASFRKQV</sequence>
<evidence type="ECO:0000259" key="15">
    <source>
        <dbReference type="PROSITE" id="PS51686"/>
    </source>
</evidence>
<protein>
    <recommendedName>
        <fullName evidence="4">16S rRNA (cytosine(967)-C(5))-methyltransferase</fullName>
        <ecNumber evidence="4">2.1.1.176</ecNumber>
    </recommendedName>
    <alternativeName>
        <fullName evidence="11">16S rRNA m5C967 methyltransferase</fullName>
    </alternativeName>
    <alternativeName>
        <fullName evidence="12">rRNA (cytosine-C(5)-)-methyltransferase RsmB</fullName>
    </alternativeName>
</protein>
<proteinExistence type="inferred from homology"/>
<organism evidence="16 17">
    <name type="scientific">Litchfieldia salsa</name>
    <dbReference type="NCBI Taxonomy" id="930152"/>
    <lineage>
        <taxon>Bacteria</taxon>
        <taxon>Bacillati</taxon>
        <taxon>Bacillota</taxon>
        <taxon>Bacilli</taxon>
        <taxon>Bacillales</taxon>
        <taxon>Bacillaceae</taxon>
        <taxon>Litchfieldia</taxon>
    </lineage>
</organism>
<dbReference type="PROSITE" id="PS01153">
    <property type="entry name" value="NOL1_NOP2_SUN"/>
    <property type="match status" value="1"/>
</dbReference>
<dbReference type="PANTHER" id="PTHR22807">
    <property type="entry name" value="NOP2 YEAST -RELATED NOL1/NOP2/FMU SUN DOMAIN-CONTAINING"/>
    <property type="match status" value="1"/>
</dbReference>
<dbReference type="InterPro" id="IPR023267">
    <property type="entry name" value="RCMT"/>
</dbReference>
<dbReference type="FunFam" id="3.40.50.150:FF:000022">
    <property type="entry name" value="Ribosomal RNA small subunit methyltransferase B"/>
    <property type="match status" value="1"/>
</dbReference>
<dbReference type="GO" id="GO:0005737">
    <property type="term" value="C:cytoplasm"/>
    <property type="evidence" value="ECO:0007669"/>
    <property type="project" value="UniProtKB-SubCell"/>
</dbReference>
<keyword evidence="6" id="KW-0698">rRNA processing</keyword>
<dbReference type="InterPro" id="IPR006027">
    <property type="entry name" value="NusB_RsmB_TIM44"/>
</dbReference>
<dbReference type="SUPFAM" id="SSF53335">
    <property type="entry name" value="S-adenosyl-L-methionine-dependent methyltransferases"/>
    <property type="match status" value="1"/>
</dbReference>
<evidence type="ECO:0000256" key="9">
    <source>
        <dbReference type="ARBA" id="ARBA00022691"/>
    </source>
</evidence>
<dbReference type="InterPro" id="IPR029063">
    <property type="entry name" value="SAM-dependent_MTases_sf"/>
</dbReference>
<name>A0A1H0RB49_9BACI</name>
<dbReference type="EMBL" id="FNJU01000002">
    <property type="protein sequence ID" value="SDP26744.1"/>
    <property type="molecule type" value="Genomic_DNA"/>
</dbReference>
<dbReference type="InterPro" id="IPR035926">
    <property type="entry name" value="NusB-like_sf"/>
</dbReference>
<dbReference type="PRINTS" id="PR02008">
    <property type="entry name" value="RCMTFAMILY"/>
</dbReference>
<feature type="binding site" evidence="14">
    <location>
        <begin position="259"/>
        <end position="265"/>
    </location>
    <ligand>
        <name>S-adenosyl-L-methionine</name>
        <dbReference type="ChEBI" id="CHEBI:59789"/>
    </ligand>
</feature>
<evidence type="ECO:0000256" key="4">
    <source>
        <dbReference type="ARBA" id="ARBA00012140"/>
    </source>
</evidence>
<evidence type="ECO:0000256" key="1">
    <source>
        <dbReference type="ARBA" id="ARBA00002724"/>
    </source>
</evidence>
<dbReference type="InterPro" id="IPR018314">
    <property type="entry name" value="RsmB/NOL1/NOP2-like_CS"/>
</dbReference>
<comment type="catalytic activity">
    <reaction evidence="13">
        <text>cytidine(967) in 16S rRNA + S-adenosyl-L-methionine = 5-methylcytidine(967) in 16S rRNA + S-adenosyl-L-homocysteine + H(+)</text>
        <dbReference type="Rhea" id="RHEA:42748"/>
        <dbReference type="Rhea" id="RHEA-COMP:10219"/>
        <dbReference type="Rhea" id="RHEA-COMP:10220"/>
        <dbReference type="ChEBI" id="CHEBI:15378"/>
        <dbReference type="ChEBI" id="CHEBI:57856"/>
        <dbReference type="ChEBI" id="CHEBI:59789"/>
        <dbReference type="ChEBI" id="CHEBI:74483"/>
        <dbReference type="ChEBI" id="CHEBI:82748"/>
        <dbReference type="EC" id="2.1.1.176"/>
    </reaction>
</comment>
<feature type="active site" description="Nucleophile" evidence="14">
    <location>
        <position position="382"/>
    </location>
</feature>
<dbReference type="FunFam" id="1.10.940.10:FF:000006">
    <property type="entry name" value="16S rRNA (Cytosine(967)-C(5))-methyltransferase RsmB"/>
    <property type="match status" value="1"/>
</dbReference>
<evidence type="ECO:0000256" key="10">
    <source>
        <dbReference type="ARBA" id="ARBA00022884"/>
    </source>
</evidence>
<feature type="binding site" evidence="14">
    <location>
        <position position="329"/>
    </location>
    <ligand>
        <name>S-adenosyl-L-methionine</name>
        <dbReference type="ChEBI" id="CHEBI:59789"/>
    </ligand>
</feature>
<dbReference type="InterPro" id="IPR004573">
    <property type="entry name" value="rRNA_ssu_MeTfrase_B"/>
</dbReference>
<keyword evidence="10 14" id="KW-0694">RNA-binding</keyword>
<evidence type="ECO:0000256" key="8">
    <source>
        <dbReference type="ARBA" id="ARBA00022679"/>
    </source>
</evidence>
<reference evidence="17" key="1">
    <citation type="submission" date="2016-10" db="EMBL/GenBank/DDBJ databases">
        <authorList>
            <person name="Varghese N."/>
            <person name="Submissions S."/>
        </authorList>
    </citation>
    <scope>NUCLEOTIDE SEQUENCE [LARGE SCALE GENOMIC DNA]</scope>
    <source>
        <strain evidence="17">IBRC-M10078</strain>
    </source>
</reference>
<comment type="subcellular location">
    <subcellularLocation>
        <location evidence="2">Cytoplasm</location>
    </subcellularLocation>
</comment>
<dbReference type="Gene3D" id="1.10.940.10">
    <property type="entry name" value="NusB-like"/>
    <property type="match status" value="1"/>
</dbReference>
<keyword evidence="8 14" id="KW-0808">Transferase</keyword>
<evidence type="ECO:0000256" key="11">
    <source>
        <dbReference type="ARBA" id="ARBA00030399"/>
    </source>
</evidence>
<accession>A0A1H0RB49</accession>
<dbReference type="InterPro" id="IPR054728">
    <property type="entry name" value="RsmB-like_ferredoxin"/>
</dbReference>
<dbReference type="InterPro" id="IPR001678">
    <property type="entry name" value="MeTrfase_RsmB-F_NOP2_dom"/>
</dbReference>
<dbReference type="GO" id="GO:0008649">
    <property type="term" value="F:rRNA methyltransferase activity"/>
    <property type="evidence" value="ECO:0007669"/>
    <property type="project" value="InterPro"/>
</dbReference>
<evidence type="ECO:0000256" key="3">
    <source>
        <dbReference type="ARBA" id="ARBA00007494"/>
    </source>
</evidence>
<feature type="binding site" evidence="14">
    <location>
        <position position="283"/>
    </location>
    <ligand>
        <name>S-adenosyl-L-methionine</name>
        <dbReference type="ChEBI" id="CHEBI:59789"/>
    </ligand>
</feature>
<gene>
    <name evidence="16" type="ORF">SAMN05216565_102128</name>
</gene>
<dbReference type="InterPro" id="IPR049560">
    <property type="entry name" value="MeTrfase_RsmB-F_NOP2_cat"/>
</dbReference>
<evidence type="ECO:0000256" key="2">
    <source>
        <dbReference type="ARBA" id="ARBA00004496"/>
    </source>
</evidence>
<dbReference type="AlphaFoldDB" id="A0A1H0RB49"/>
<comment type="function">
    <text evidence="1">Specifically methylates the cytosine at position 967 (m5C967) of 16S rRNA.</text>
</comment>
<dbReference type="Gene3D" id="3.30.70.1170">
    <property type="entry name" value="Sun protein, domain 3"/>
    <property type="match status" value="1"/>
</dbReference>
<evidence type="ECO:0000313" key="17">
    <source>
        <dbReference type="Proteomes" id="UP000199159"/>
    </source>
</evidence>
<evidence type="ECO:0000256" key="7">
    <source>
        <dbReference type="ARBA" id="ARBA00022603"/>
    </source>
</evidence>
<dbReference type="STRING" id="930152.SAMN05216565_102128"/>
<dbReference type="Proteomes" id="UP000199159">
    <property type="component" value="Unassembled WGS sequence"/>
</dbReference>
<feature type="domain" description="SAM-dependent MTase RsmB/NOP-type" evidence="15">
    <location>
        <begin position="170"/>
        <end position="446"/>
    </location>
</feature>
<dbReference type="GO" id="GO:0003723">
    <property type="term" value="F:RNA binding"/>
    <property type="evidence" value="ECO:0007669"/>
    <property type="project" value="UniProtKB-UniRule"/>
</dbReference>
<dbReference type="RefSeq" id="WP_090850371.1">
    <property type="nucleotide sequence ID" value="NZ_FNJU01000002.1"/>
</dbReference>
<dbReference type="OrthoDB" id="9810297at2"/>
<comment type="similarity">
    <text evidence="3 14">Belongs to the class I-like SAM-binding methyltransferase superfamily. RsmB/NOP family.</text>
</comment>
<dbReference type="CDD" id="cd02440">
    <property type="entry name" value="AdoMet_MTases"/>
    <property type="match status" value="1"/>
</dbReference>
<dbReference type="PANTHER" id="PTHR22807:SF53">
    <property type="entry name" value="RIBOSOMAL RNA SMALL SUBUNIT METHYLTRANSFERASE B-RELATED"/>
    <property type="match status" value="1"/>
</dbReference>
<dbReference type="Pfam" id="PF01189">
    <property type="entry name" value="Methyltr_RsmB-F"/>
    <property type="match status" value="1"/>
</dbReference>
<keyword evidence="5" id="KW-0963">Cytoplasm</keyword>